<dbReference type="InterPro" id="IPR025992">
    <property type="entry name" value="Haem-bd"/>
</dbReference>
<evidence type="ECO:0000313" key="2">
    <source>
        <dbReference type="EMBL" id="SDW18414.1"/>
    </source>
</evidence>
<dbReference type="Proteomes" id="UP000199592">
    <property type="component" value="Unassembled WGS sequence"/>
</dbReference>
<protein>
    <submittedName>
        <fullName evidence="2">Haem-binding domain-containing protein</fullName>
    </submittedName>
</protein>
<dbReference type="RefSeq" id="WP_090294899.1">
    <property type="nucleotide sequence ID" value="NZ_FNKI01000002.1"/>
</dbReference>
<keyword evidence="3" id="KW-1185">Reference proteome</keyword>
<gene>
    <name evidence="2" type="ORF">SAMN04487892_0635</name>
</gene>
<dbReference type="STRING" id="1073328.SAMN05216294_1986"/>
<dbReference type="EMBL" id="FNMY01000001">
    <property type="protein sequence ID" value="SDW18414.1"/>
    <property type="molecule type" value="Genomic_DNA"/>
</dbReference>
<dbReference type="OrthoDB" id="196738at2"/>
<name>A0A1H2RHY5_9FLAO</name>
<dbReference type="AlphaFoldDB" id="A0A1H2RHY5"/>
<dbReference type="InterPro" id="IPR036280">
    <property type="entry name" value="Multihaem_cyt_sf"/>
</dbReference>
<dbReference type="SMART" id="SM01235">
    <property type="entry name" value="Haem_bd"/>
    <property type="match status" value="1"/>
</dbReference>
<dbReference type="SUPFAM" id="SSF48695">
    <property type="entry name" value="Multiheme cytochromes"/>
    <property type="match status" value="1"/>
</dbReference>
<organism evidence="2 3">
    <name type="scientific">Flagellimonas zhangzhouensis</name>
    <dbReference type="NCBI Taxonomy" id="1073328"/>
    <lineage>
        <taxon>Bacteria</taxon>
        <taxon>Pseudomonadati</taxon>
        <taxon>Bacteroidota</taxon>
        <taxon>Flavobacteriia</taxon>
        <taxon>Flavobacteriales</taxon>
        <taxon>Flavobacteriaceae</taxon>
        <taxon>Flagellimonas</taxon>
    </lineage>
</organism>
<dbReference type="Pfam" id="PF14376">
    <property type="entry name" value="Haem_bd"/>
    <property type="match status" value="1"/>
</dbReference>
<evidence type="ECO:0000313" key="3">
    <source>
        <dbReference type="Proteomes" id="UP000199592"/>
    </source>
</evidence>
<accession>A0A1H2RHY5</accession>
<proteinExistence type="predicted"/>
<sequence length="152" mass="17687">MKVLKIIALVVLLGFVGIQFVPTEPNLSDVVPDTDFMSVNQVAKDIEHDLRVSCYDCHSNNTQYPWYNKVQPIAWFLEEHIKEGKEELNFNEWGDYSDRRKRSKLKSIASQIEDDKMPLSSYTLIHKDAKLSVEEKERILTLVNDLMEELDN</sequence>
<feature type="domain" description="Haem-binding" evidence="1">
    <location>
        <begin position="12"/>
        <end position="147"/>
    </location>
</feature>
<reference evidence="3" key="1">
    <citation type="submission" date="2016-10" db="EMBL/GenBank/DDBJ databases">
        <authorList>
            <person name="Varghese N."/>
            <person name="Submissions S."/>
        </authorList>
    </citation>
    <scope>NUCLEOTIDE SEQUENCE [LARGE SCALE GENOMIC DNA]</scope>
    <source>
        <strain evidence="3">DSM 25030</strain>
    </source>
</reference>
<evidence type="ECO:0000259" key="1">
    <source>
        <dbReference type="SMART" id="SM01235"/>
    </source>
</evidence>